<sequence length="62" mass="6763">MAKRIGADFVVGLIVFTLWFVSGLVWFWLTNGTVVGKVLSSFGVAAVIGGITFVVELFIREK</sequence>
<name>A0ABW1UKZ1_9LACO</name>
<keyword evidence="1" id="KW-1133">Transmembrane helix</keyword>
<accession>A0ABW1UKZ1</accession>
<keyword evidence="1" id="KW-0472">Membrane</keyword>
<keyword evidence="1" id="KW-0812">Transmembrane</keyword>
<dbReference type="RefSeq" id="WP_125600349.1">
    <property type="nucleotide sequence ID" value="NZ_JBHSSM010000010.1"/>
</dbReference>
<reference evidence="3" key="1">
    <citation type="journal article" date="2019" name="Int. J. Syst. Evol. Microbiol.">
        <title>The Global Catalogue of Microorganisms (GCM) 10K type strain sequencing project: providing services to taxonomists for standard genome sequencing and annotation.</title>
        <authorList>
            <consortium name="The Broad Institute Genomics Platform"/>
            <consortium name="The Broad Institute Genome Sequencing Center for Infectious Disease"/>
            <person name="Wu L."/>
            <person name="Ma J."/>
        </authorList>
    </citation>
    <scope>NUCLEOTIDE SEQUENCE [LARGE SCALE GENOMIC DNA]</scope>
    <source>
        <strain evidence="3">CCM 8897</strain>
    </source>
</reference>
<gene>
    <name evidence="2" type="ORF">ACFQHW_03420</name>
</gene>
<feature type="transmembrane region" description="Helical" evidence="1">
    <location>
        <begin position="7"/>
        <end position="29"/>
    </location>
</feature>
<evidence type="ECO:0000256" key="1">
    <source>
        <dbReference type="SAM" id="Phobius"/>
    </source>
</evidence>
<dbReference type="EMBL" id="JBHSSM010000010">
    <property type="protein sequence ID" value="MFC6314615.1"/>
    <property type="molecule type" value="Genomic_DNA"/>
</dbReference>
<organism evidence="2 3">
    <name type="scientific">Lapidilactobacillus achengensis</name>
    <dbReference type="NCBI Taxonomy" id="2486000"/>
    <lineage>
        <taxon>Bacteria</taxon>
        <taxon>Bacillati</taxon>
        <taxon>Bacillota</taxon>
        <taxon>Bacilli</taxon>
        <taxon>Lactobacillales</taxon>
        <taxon>Lactobacillaceae</taxon>
        <taxon>Lapidilactobacillus</taxon>
    </lineage>
</organism>
<keyword evidence="3" id="KW-1185">Reference proteome</keyword>
<evidence type="ECO:0000313" key="3">
    <source>
        <dbReference type="Proteomes" id="UP001596310"/>
    </source>
</evidence>
<evidence type="ECO:0000313" key="2">
    <source>
        <dbReference type="EMBL" id="MFC6314615.1"/>
    </source>
</evidence>
<comment type="caution">
    <text evidence="2">The sequence shown here is derived from an EMBL/GenBank/DDBJ whole genome shotgun (WGS) entry which is preliminary data.</text>
</comment>
<protein>
    <submittedName>
        <fullName evidence="2">Uncharacterized protein</fullName>
    </submittedName>
</protein>
<dbReference type="Proteomes" id="UP001596310">
    <property type="component" value="Unassembled WGS sequence"/>
</dbReference>
<proteinExistence type="predicted"/>
<feature type="transmembrane region" description="Helical" evidence="1">
    <location>
        <begin position="41"/>
        <end position="59"/>
    </location>
</feature>